<dbReference type="Gene3D" id="2.40.10.10">
    <property type="entry name" value="Trypsin-like serine proteases"/>
    <property type="match status" value="2"/>
</dbReference>
<evidence type="ECO:0000313" key="2">
    <source>
        <dbReference type="Proteomes" id="UP000178606"/>
    </source>
</evidence>
<reference evidence="1 2" key="1">
    <citation type="journal article" date="2016" name="Nat. Commun.">
        <title>Thousands of microbial genomes shed light on interconnected biogeochemical processes in an aquifer system.</title>
        <authorList>
            <person name="Anantharaman K."/>
            <person name="Brown C.T."/>
            <person name="Hug L.A."/>
            <person name="Sharon I."/>
            <person name="Castelle C.J."/>
            <person name="Probst A.J."/>
            <person name="Thomas B.C."/>
            <person name="Singh A."/>
            <person name="Wilkins M.J."/>
            <person name="Karaoz U."/>
            <person name="Brodie E.L."/>
            <person name="Williams K.H."/>
            <person name="Hubbard S.S."/>
            <person name="Banfield J.F."/>
        </authorList>
    </citation>
    <scope>NUCLEOTIDE SEQUENCE [LARGE SCALE GENOMIC DNA]</scope>
    <source>
        <strain evidence="2">RIFCSPLOWO2_12_FULL_64_10</strain>
    </source>
</reference>
<dbReference type="Pfam" id="PF13365">
    <property type="entry name" value="Trypsin_2"/>
    <property type="match status" value="1"/>
</dbReference>
<dbReference type="SUPFAM" id="SSF50494">
    <property type="entry name" value="Trypsin-like serine proteases"/>
    <property type="match status" value="1"/>
</dbReference>
<name>A0A1F6D2B2_HANXR</name>
<comment type="caution">
    <text evidence="1">The sequence shown here is derived from an EMBL/GenBank/DDBJ whole genome shotgun (WGS) entry which is preliminary data.</text>
</comment>
<protein>
    <recommendedName>
        <fullName evidence="3">Serine protease</fullName>
    </recommendedName>
</protein>
<evidence type="ECO:0008006" key="3">
    <source>
        <dbReference type="Google" id="ProtNLM"/>
    </source>
</evidence>
<dbReference type="EMBL" id="MFKF01000071">
    <property type="protein sequence ID" value="OGG55568.1"/>
    <property type="molecule type" value="Genomic_DNA"/>
</dbReference>
<dbReference type="Proteomes" id="UP000178606">
    <property type="component" value="Unassembled WGS sequence"/>
</dbReference>
<gene>
    <name evidence="1" type="ORF">A3F84_16750</name>
</gene>
<sequence>MIPHDGLYDSQLPAVTTESRRVFDRLFASTVKVTWTPEYRTTHYHHDLDRNRLPFSDPTSPTGFRLLRGEAGVSVSRDAYSVVGSGVLIARRATGMGMDAGVVLTVAHVVTAPDTVRSYLWDERGQPTGVLTSISVKVSDFVFITGRSGVHAGASVRKVDREQDLALLTASIPAAVGGLEDFSFKVGDSSELDWGSITYLLGYPHGQAQLTWGMVSRGERKEDFIVGATVNLGYSGGPVIAVRDGLPNLELVGLCKGASVNKIRYIAPNDLLSEGVRMTPRLIEETTVKEVRQIEYGTAFVAPINAIRRFVLDAREVFAEKGIDVLSYPSLRVWGF</sequence>
<organism evidence="1 2">
    <name type="scientific">Handelsmanbacteria sp. (strain RIFCSPLOWO2_12_FULL_64_10)</name>
    <dbReference type="NCBI Taxonomy" id="1817868"/>
    <lineage>
        <taxon>Bacteria</taxon>
        <taxon>Candidatus Handelsmaniibacteriota</taxon>
    </lineage>
</organism>
<evidence type="ECO:0000313" key="1">
    <source>
        <dbReference type="EMBL" id="OGG55568.1"/>
    </source>
</evidence>
<dbReference type="InterPro" id="IPR043504">
    <property type="entry name" value="Peptidase_S1_PA_chymotrypsin"/>
</dbReference>
<dbReference type="InterPro" id="IPR009003">
    <property type="entry name" value="Peptidase_S1_PA"/>
</dbReference>
<dbReference type="AlphaFoldDB" id="A0A1F6D2B2"/>
<accession>A0A1F6D2B2</accession>
<proteinExistence type="predicted"/>